<protein>
    <submittedName>
        <fullName evidence="3">RES domain-containing protein</fullName>
    </submittedName>
</protein>
<reference evidence="3 5" key="2">
    <citation type="submission" date="2016-10" db="EMBL/GenBank/DDBJ databases">
        <authorList>
            <person name="Varghese N."/>
            <person name="Submissions S."/>
        </authorList>
    </citation>
    <scope>NUCLEOTIDE SEQUENCE [LARGE SCALE GENOMIC DNA]</scope>
    <source>
        <strain evidence="3 5">BS3652</strain>
    </source>
</reference>
<evidence type="ECO:0000313" key="5">
    <source>
        <dbReference type="Proteomes" id="UP000183155"/>
    </source>
</evidence>
<accession>A0A0J6GZE2</accession>
<sequence>MDEEAVCYRCLGDQFLVELINRTGVNAECSFCSTEHEAIPFENLVGMVDDVFQKYCQPGVVYDQYDDNGKRSETEQTGDPLIFHVAELLGLDEDDPVAMRVYGELTECSMLEYMQRGEARYSDYENYIWRVIRPRAAEARWMKFQADMKHGNRFFSKHAKEFLDWLFLGIASFRSLGGSASVIRYLLDEEVFRARRCDSASEYDAILLDPAAELGPPPKEFAGAGRMNPKGLAAFYGAFDRKTCVAELRPPVGGRVVSGKFKLTRPVRVLDFIALDEAYEASPLSKFEATYEEKMGRRIFLETLHSKITVPVLPNQEHEYLATQVMAEYLATQFDPPLDGVLFASAQVRKGTNLTLFNHAVVVPLEPVIIFTNLDDLDSPSPPLTPAIEYVPDSLVRHKVCRVRFITDDLEREDGQPESDEHYDDWDEY</sequence>
<evidence type="ECO:0000259" key="1">
    <source>
        <dbReference type="SMART" id="SM00953"/>
    </source>
</evidence>
<dbReference type="EMBL" id="FNRS01000001">
    <property type="protein sequence ID" value="SEB59480.1"/>
    <property type="molecule type" value="Genomic_DNA"/>
</dbReference>
<dbReference type="RefSeq" id="WP_048378326.1">
    <property type="nucleotide sequence ID" value="NZ_FNRS01000001.1"/>
</dbReference>
<feature type="domain" description="RES" evidence="1">
    <location>
        <begin position="210"/>
        <end position="368"/>
    </location>
</feature>
<dbReference type="Proteomes" id="UP000183155">
    <property type="component" value="Unassembled WGS sequence"/>
</dbReference>
<evidence type="ECO:0000313" key="3">
    <source>
        <dbReference type="EMBL" id="SEB59480.1"/>
    </source>
</evidence>
<gene>
    <name evidence="3" type="ORF">SAMN04490203_0741</name>
    <name evidence="2" type="ORF">TU78_02910</name>
</gene>
<name>A0A0J6GZE2_PSETA</name>
<dbReference type="Pfam" id="PF08808">
    <property type="entry name" value="RES"/>
    <property type="match status" value="1"/>
</dbReference>
<dbReference type="OrthoDB" id="1425103at2"/>
<reference evidence="2 4" key="1">
    <citation type="submission" date="2015-02" db="EMBL/GenBank/DDBJ databases">
        <title>Pseudomonas helleri sp. nov. and Pseudomonas weihenstephanensis sp. nov., isolated from raw cows milk.</title>
        <authorList>
            <person name="von Neubeck M."/>
            <person name="Huptas C."/>
            <person name="Wenning M."/>
            <person name="Scherer S."/>
        </authorList>
    </citation>
    <scope>NUCLEOTIDE SEQUENCE [LARGE SCALE GENOMIC DNA]</scope>
    <source>
        <strain evidence="2 4">DSM 21104</strain>
    </source>
</reference>
<dbReference type="Proteomes" id="UP000036395">
    <property type="component" value="Unassembled WGS sequence"/>
</dbReference>
<dbReference type="SMART" id="SM00953">
    <property type="entry name" value="RES"/>
    <property type="match status" value="1"/>
</dbReference>
<proteinExistence type="predicted"/>
<evidence type="ECO:0000313" key="4">
    <source>
        <dbReference type="Proteomes" id="UP000036395"/>
    </source>
</evidence>
<keyword evidence="5" id="KW-1185">Reference proteome</keyword>
<dbReference type="InterPro" id="IPR014914">
    <property type="entry name" value="RES_dom"/>
</dbReference>
<evidence type="ECO:0000313" key="2">
    <source>
        <dbReference type="EMBL" id="KMM86955.1"/>
    </source>
</evidence>
<dbReference type="PATRIC" id="fig|47884.3.peg.978"/>
<dbReference type="EMBL" id="JYLA01000001">
    <property type="protein sequence ID" value="KMM86955.1"/>
    <property type="molecule type" value="Genomic_DNA"/>
</dbReference>
<dbReference type="AlphaFoldDB" id="A0A0J6GZE2"/>
<organism evidence="2 4">
    <name type="scientific">Pseudomonas taetrolens</name>
    <dbReference type="NCBI Taxonomy" id="47884"/>
    <lineage>
        <taxon>Bacteria</taxon>
        <taxon>Pseudomonadati</taxon>
        <taxon>Pseudomonadota</taxon>
        <taxon>Gammaproteobacteria</taxon>
        <taxon>Pseudomonadales</taxon>
        <taxon>Pseudomonadaceae</taxon>
        <taxon>Pseudomonas</taxon>
    </lineage>
</organism>
<comment type="caution">
    <text evidence="2">The sequence shown here is derived from an EMBL/GenBank/DDBJ whole genome shotgun (WGS) entry which is preliminary data.</text>
</comment>